<evidence type="ECO:0000313" key="1">
    <source>
        <dbReference type="EMBL" id="TGN20317.1"/>
    </source>
</evidence>
<dbReference type="Proteomes" id="UP000298058">
    <property type="component" value="Unassembled WGS sequence"/>
</dbReference>
<organism evidence="1 2">
    <name type="scientific">Leptospira idonii</name>
    <dbReference type="NCBI Taxonomy" id="1193500"/>
    <lineage>
        <taxon>Bacteria</taxon>
        <taxon>Pseudomonadati</taxon>
        <taxon>Spirochaetota</taxon>
        <taxon>Spirochaetia</taxon>
        <taxon>Leptospirales</taxon>
        <taxon>Leptospiraceae</taxon>
        <taxon>Leptospira</taxon>
    </lineage>
</organism>
<protein>
    <submittedName>
        <fullName evidence="1">Uncharacterized protein</fullName>
    </submittedName>
</protein>
<accession>A0A4R9M3L0</accession>
<proteinExistence type="predicted"/>
<gene>
    <name evidence="1" type="ORF">EHS15_03650</name>
</gene>
<comment type="caution">
    <text evidence="1">The sequence shown here is derived from an EMBL/GenBank/DDBJ whole genome shotgun (WGS) entry which is preliminary data.</text>
</comment>
<evidence type="ECO:0000313" key="2">
    <source>
        <dbReference type="Proteomes" id="UP000298058"/>
    </source>
</evidence>
<dbReference type="OrthoDB" id="342669at2"/>
<dbReference type="AlphaFoldDB" id="A0A4R9M3L0"/>
<sequence>MKRFLVFTLILSFPVFGFTPGKWSYKDQFVLHKGKKGPSKEIVRNSEGTVIYVAEYLYDDDGHLVQEKYSDKEGNSDGKTIFKYVDGLITSEEVYGQNDVLLEKKDFAYKGRNLKKVVVKDATGKVQIQYSLETDKDGNIVAGEGKNSEFNDIDSFKFIQDPKRPNVQIQLLLDDKKKKQGEIHYKYDSKGSLVEREFFQGEFHRVNKFKYRADGSLESYSFHVKQGDSWMIEKTHFLVYDESPRGRVSKID</sequence>
<dbReference type="RefSeq" id="WP_135759182.1">
    <property type="nucleotide sequence ID" value="NZ_RQHW01000013.1"/>
</dbReference>
<dbReference type="EMBL" id="RQHW01000013">
    <property type="protein sequence ID" value="TGN20317.1"/>
    <property type="molecule type" value="Genomic_DNA"/>
</dbReference>
<name>A0A4R9M3L0_9LEPT</name>
<reference evidence="1" key="1">
    <citation type="journal article" date="2019" name="PLoS Negl. Trop. Dis.">
        <title>Revisiting the worldwide diversity of Leptospira species in the environment.</title>
        <authorList>
            <person name="Vincent A.T."/>
            <person name="Schiettekatte O."/>
            <person name="Bourhy P."/>
            <person name="Veyrier F.J."/>
            <person name="Picardeau M."/>
        </authorList>
    </citation>
    <scope>NUCLEOTIDE SEQUENCE [LARGE SCALE GENOMIC DNA]</scope>
    <source>
        <strain evidence="1">201300427</strain>
    </source>
</reference>
<keyword evidence="2" id="KW-1185">Reference proteome</keyword>